<gene>
    <name evidence="1" type="ORF">CPB84DRAFT_1462559</name>
</gene>
<keyword evidence="2" id="KW-1185">Reference proteome</keyword>
<comment type="caution">
    <text evidence="1">The sequence shown here is derived from an EMBL/GenBank/DDBJ whole genome shotgun (WGS) entry which is preliminary data.</text>
</comment>
<dbReference type="AlphaFoldDB" id="A0A9P5NKD1"/>
<evidence type="ECO:0000313" key="2">
    <source>
        <dbReference type="Proteomes" id="UP000724874"/>
    </source>
</evidence>
<reference evidence="1" key="1">
    <citation type="submission" date="2020-11" db="EMBL/GenBank/DDBJ databases">
        <authorList>
            <consortium name="DOE Joint Genome Institute"/>
            <person name="Ahrendt S."/>
            <person name="Riley R."/>
            <person name="Andreopoulos W."/>
            <person name="LaButti K."/>
            <person name="Pangilinan J."/>
            <person name="Ruiz-duenas F.J."/>
            <person name="Barrasa J.M."/>
            <person name="Sanchez-Garcia M."/>
            <person name="Camarero S."/>
            <person name="Miyauchi S."/>
            <person name="Serrano A."/>
            <person name="Linde D."/>
            <person name="Babiker R."/>
            <person name="Drula E."/>
            <person name="Ayuso-Fernandez I."/>
            <person name="Pacheco R."/>
            <person name="Padilla G."/>
            <person name="Ferreira P."/>
            <person name="Barriuso J."/>
            <person name="Kellner H."/>
            <person name="Castanera R."/>
            <person name="Alfaro M."/>
            <person name="Ramirez L."/>
            <person name="Pisabarro A.G."/>
            <person name="Kuo A."/>
            <person name="Tritt A."/>
            <person name="Lipzen A."/>
            <person name="He G."/>
            <person name="Yan M."/>
            <person name="Ng V."/>
            <person name="Cullen D."/>
            <person name="Martin F."/>
            <person name="Rosso M.-N."/>
            <person name="Henrissat B."/>
            <person name="Hibbett D."/>
            <person name="Martinez A.T."/>
            <person name="Grigoriev I.V."/>
        </authorList>
    </citation>
    <scope>NUCLEOTIDE SEQUENCE</scope>
    <source>
        <strain evidence="1">AH 44721</strain>
    </source>
</reference>
<organism evidence="1 2">
    <name type="scientific">Gymnopilus junonius</name>
    <name type="common">Spectacular rustgill mushroom</name>
    <name type="synonym">Gymnopilus spectabilis subsp. junonius</name>
    <dbReference type="NCBI Taxonomy" id="109634"/>
    <lineage>
        <taxon>Eukaryota</taxon>
        <taxon>Fungi</taxon>
        <taxon>Dikarya</taxon>
        <taxon>Basidiomycota</taxon>
        <taxon>Agaricomycotina</taxon>
        <taxon>Agaricomycetes</taxon>
        <taxon>Agaricomycetidae</taxon>
        <taxon>Agaricales</taxon>
        <taxon>Agaricineae</taxon>
        <taxon>Hymenogastraceae</taxon>
        <taxon>Gymnopilus</taxon>
    </lineage>
</organism>
<name>A0A9P5NKD1_GYMJU</name>
<sequence>MGSKTFFHIPRLGHSRDASSAVRILCHEIQTVTEDIIRNTKGRKSLYLTKLFQTSKFVQNEVEKLPFHSLPGLSQPLKEYKWILNAHRNTLSSESFHSGVTTGSCLRRIDNFIGHFKATLNKIPLQSHNQPVDISSNMMACGPSGLPYCFPQYLYDTPLESRTMHATPNYEPKFSWTKSFSCLFMQLLRKFQEYQDFELEFHSGCLLAPQIRGYAHTTYAYSSYAIWAKRSHQENLLPLHCHRLTSQLIYYFISPCSNAHAPSPLIFPPTTSFMKLQISSYLV</sequence>
<dbReference type="EMBL" id="JADNYJ010000083">
    <property type="protein sequence ID" value="KAF8888714.1"/>
    <property type="molecule type" value="Genomic_DNA"/>
</dbReference>
<protein>
    <submittedName>
        <fullName evidence="1">Uncharacterized protein</fullName>
    </submittedName>
</protein>
<evidence type="ECO:0000313" key="1">
    <source>
        <dbReference type="EMBL" id="KAF8888714.1"/>
    </source>
</evidence>
<proteinExistence type="predicted"/>
<accession>A0A9P5NKD1</accession>
<dbReference type="Proteomes" id="UP000724874">
    <property type="component" value="Unassembled WGS sequence"/>
</dbReference>